<gene>
    <name evidence="13" type="ORF">RS86_00825</name>
</gene>
<keyword evidence="5 10" id="KW-0812">Transmembrane</keyword>
<comment type="subcellular location">
    <subcellularLocation>
        <location evidence="1">Cell membrane</location>
        <topology evidence="1">Multi-pass membrane protein</topology>
    </subcellularLocation>
</comment>
<proteinExistence type="predicted"/>
<dbReference type="PROSITE" id="PS50893">
    <property type="entry name" value="ABC_TRANSPORTER_2"/>
    <property type="match status" value="1"/>
</dbReference>
<dbReference type="PATRIC" id="fig|582680.6.peg.849"/>
<feature type="transmembrane region" description="Helical" evidence="10">
    <location>
        <begin position="27"/>
        <end position="46"/>
    </location>
</feature>
<dbReference type="Pfam" id="PF00664">
    <property type="entry name" value="ABC_membrane"/>
    <property type="match status" value="1"/>
</dbReference>
<keyword evidence="14" id="KW-1185">Reference proteome</keyword>
<dbReference type="CDD" id="cd07346">
    <property type="entry name" value="ABC_6TM_exporters"/>
    <property type="match status" value="1"/>
</dbReference>
<dbReference type="Gene3D" id="3.40.50.300">
    <property type="entry name" value="P-loop containing nucleotide triphosphate hydrolases"/>
    <property type="match status" value="1"/>
</dbReference>
<dbReference type="Pfam" id="PF00005">
    <property type="entry name" value="ABC_tran"/>
    <property type="match status" value="1"/>
</dbReference>
<dbReference type="SMART" id="SM00382">
    <property type="entry name" value="AAA"/>
    <property type="match status" value="1"/>
</dbReference>
<feature type="transmembrane region" description="Helical" evidence="10">
    <location>
        <begin position="66"/>
        <end position="85"/>
    </location>
</feature>
<dbReference type="InterPro" id="IPR039421">
    <property type="entry name" value="Type_1_exporter"/>
</dbReference>
<keyword evidence="3" id="KW-1003">Cell membrane</keyword>
<reference evidence="13 14" key="1">
    <citation type="submission" date="2015-02" db="EMBL/GenBank/DDBJ databases">
        <title>Draft genome sequences of ten Microbacterium spp. with emphasis on heavy metal contaminated environments.</title>
        <authorList>
            <person name="Corretto E."/>
        </authorList>
    </citation>
    <scope>NUCLEOTIDE SEQUENCE [LARGE SCALE GENOMIC DNA]</scope>
    <source>
        <strain evidence="13 14">ARN176</strain>
    </source>
</reference>
<dbReference type="GO" id="GO:0016887">
    <property type="term" value="F:ATP hydrolysis activity"/>
    <property type="evidence" value="ECO:0007669"/>
    <property type="project" value="InterPro"/>
</dbReference>
<dbReference type="InterPro" id="IPR003593">
    <property type="entry name" value="AAA+_ATPase"/>
</dbReference>
<dbReference type="InterPro" id="IPR003439">
    <property type="entry name" value="ABC_transporter-like_ATP-bd"/>
</dbReference>
<keyword evidence="7 13" id="KW-0067">ATP-binding</keyword>
<evidence type="ECO:0000313" key="14">
    <source>
        <dbReference type="Proteomes" id="UP000033740"/>
    </source>
</evidence>
<comment type="caution">
    <text evidence="13">The sequence shown here is derived from an EMBL/GenBank/DDBJ whole genome shotgun (WGS) entry which is preliminary data.</text>
</comment>
<dbReference type="FunFam" id="3.40.50.300:FF:001001">
    <property type="entry name" value="Multidrug ABC transporter ATP-binding protein"/>
    <property type="match status" value="1"/>
</dbReference>
<organism evidence="13 14">
    <name type="scientific">Microbacterium azadirachtae</name>
    <dbReference type="NCBI Taxonomy" id="582680"/>
    <lineage>
        <taxon>Bacteria</taxon>
        <taxon>Bacillati</taxon>
        <taxon>Actinomycetota</taxon>
        <taxon>Actinomycetes</taxon>
        <taxon>Micrococcales</taxon>
        <taxon>Microbacteriaceae</taxon>
        <taxon>Microbacterium</taxon>
    </lineage>
</organism>
<feature type="domain" description="ABC transmembrane type-1" evidence="12">
    <location>
        <begin position="30"/>
        <end position="312"/>
    </location>
</feature>
<dbReference type="GO" id="GO:0015421">
    <property type="term" value="F:ABC-type oligopeptide transporter activity"/>
    <property type="evidence" value="ECO:0007669"/>
    <property type="project" value="TreeGrafter"/>
</dbReference>
<dbReference type="STRING" id="582680.RS86_00825"/>
<evidence type="ECO:0000256" key="5">
    <source>
        <dbReference type="ARBA" id="ARBA00022692"/>
    </source>
</evidence>
<evidence type="ECO:0000256" key="10">
    <source>
        <dbReference type="SAM" id="Phobius"/>
    </source>
</evidence>
<evidence type="ECO:0000313" key="13">
    <source>
        <dbReference type="EMBL" id="KJL34570.1"/>
    </source>
</evidence>
<keyword evidence="2" id="KW-0813">Transport</keyword>
<evidence type="ECO:0000256" key="2">
    <source>
        <dbReference type="ARBA" id="ARBA00022448"/>
    </source>
</evidence>
<evidence type="ECO:0000256" key="8">
    <source>
        <dbReference type="ARBA" id="ARBA00022989"/>
    </source>
</evidence>
<dbReference type="PROSITE" id="PS50929">
    <property type="entry name" value="ABC_TM1F"/>
    <property type="match status" value="1"/>
</dbReference>
<name>A0A0F0LQM0_9MICO</name>
<feature type="transmembrane region" description="Helical" evidence="10">
    <location>
        <begin position="144"/>
        <end position="164"/>
    </location>
</feature>
<keyword evidence="9 10" id="KW-0472">Membrane</keyword>
<dbReference type="GO" id="GO:0005524">
    <property type="term" value="F:ATP binding"/>
    <property type="evidence" value="ECO:0007669"/>
    <property type="project" value="UniProtKB-KW"/>
</dbReference>
<evidence type="ECO:0000256" key="1">
    <source>
        <dbReference type="ARBA" id="ARBA00004651"/>
    </source>
</evidence>
<dbReference type="Gene3D" id="1.20.1560.10">
    <property type="entry name" value="ABC transporter type 1, transmembrane domain"/>
    <property type="match status" value="1"/>
</dbReference>
<evidence type="ECO:0000259" key="11">
    <source>
        <dbReference type="PROSITE" id="PS50893"/>
    </source>
</evidence>
<keyword evidence="6" id="KW-0547">Nucleotide-binding</keyword>
<feature type="transmembrane region" description="Helical" evidence="10">
    <location>
        <begin position="170"/>
        <end position="188"/>
    </location>
</feature>
<dbReference type="RefSeq" id="WP_052680064.1">
    <property type="nucleotide sequence ID" value="NZ_JYIX01000027.1"/>
</dbReference>
<dbReference type="SUPFAM" id="SSF90123">
    <property type="entry name" value="ABC transporter transmembrane region"/>
    <property type="match status" value="1"/>
</dbReference>
<keyword evidence="8 10" id="KW-1133">Transmembrane helix</keyword>
<dbReference type="EMBL" id="JYIX01000027">
    <property type="protein sequence ID" value="KJL34570.1"/>
    <property type="molecule type" value="Genomic_DNA"/>
</dbReference>
<accession>A0A0F0LQM0</accession>
<evidence type="ECO:0000256" key="3">
    <source>
        <dbReference type="ARBA" id="ARBA00022475"/>
    </source>
</evidence>
<evidence type="ECO:0000256" key="7">
    <source>
        <dbReference type="ARBA" id="ARBA00022840"/>
    </source>
</evidence>
<dbReference type="InterPro" id="IPR011527">
    <property type="entry name" value="ABC1_TM_dom"/>
</dbReference>
<feature type="transmembrane region" description="Helical" evidence="10">
    <location>
        <begin position="256"/>
        <end position="277"/>
    </location>
</feature>
<feature type="domain" description="ABC transporter" evidence="11">
    <location>
        <begin position="342"/>
        <end position="576"/>
    </location>
</feature>
<dbReference type="AlphaFoldDB" id="A0A0F0LQM0"/>
<dbReference type="SUPFAM" id="SSF52540">
    <property type="entry name" value="P-loop containing nucleoside triphosphate hydrolases"/>
    <property type="match status" value="1"/>
</dbReference>
<dbReference type="Proteomes" id="UP000033740">
    <property type="component" value="Unassembled WGS sequence"/>
</dbReference>
<dbReference type="InterPro" id="IPR027417">
    <property type="entry name" value="P-loop_NTPase"/>
</dbReference>
<dbReference type="InterPro" id="IPR036640">
    <property type="entry name" value="ABC1_TM_sf"/>
</dbReference>
<dbReference type="PANTHER" id="PTHR43394">
    <property type="entry name" value="ATP-DEPENDENT PERMEASE MDL1, MITOCHONDRIAL"/>
    <property type="match status" value="1"/>
</dbReference>
<dbReference type="GO" id="GO:0005886">
    <property type="term" value="C:plasma membrane"/>
    <property type="evidence" value="ECO:0007669"/>
    <property type="project" value="UniProtKB-SubCell"/>
</dbReference>
<protein>
    <submittedName>
        <fullName evidence="13">Putative ABC transporter ATP-binding protein</fullName>
    </submittedName>
</protein>
<keyword evidence="4" id="KW-0997">Cell inner membrane</keyword>
<evidence type="ECO:0000256" key="9">
    <source>
        <dbReference type="ARBA" id="ARBA00023136"/>
    </source>
</evidence>
<sequence>MSASALPTAGRPHVYAAMRAIWRARRATFIAVIALFAGAAVAGLAPPRLMGLLIDRLTAGADAGELALYCAGMLGCALAQGVLVLSASRLAYVAGEHVFAQLREEFLASALALPVGVLERGGTGDLVARTTQDISAVSDTVRRALPESLIAGITVVLTLAAAVLTSPVIAPVYLLSVPILVPVMRWFIRRAGGVYETLGASWGPIFASINETATGARTVEALGIAGARDRSMEAAIADIGVAWYARIRLRQVMLPWTNLAFAIPVFASLAWGGWLAAQGHVSIGTVVSVTLFASALVAPLESLIGWTDELQKGFVSFARILGVGEAAADRTDSSAEPATKDVELRDVRFSYRAGYEVVHGVTLLVIPGERLTLVGPSGAGKSTLARLFAGIDSPMGGRVLIGGVDADRIALDRRRREVMLVSQESHIFATTILENVQLARGDAREGEVRDALRTMGALEWIDALDDGWDTVVGSGGHPLTGAQEQQLALARVLLADPHTIILDEATSAMDPTAARDLEAALAATMQGRTVIAIAHRLSTAYEADRIAVVDGGRIVELGSHDELVEAGGAYARLWALWRDDGARSDGR</sequence>
<evidence type="ECO:0000256" key="4">
    <source>
        <dbReference type="ARBA" id="ARBA00022519"/>
    </source>
</evidence>
<dbReference type="PANTHER" id="PTHR43394:SF1">
    <property type="entry name" value="ATP-BINDING CASSETTE SUB-FAMILY B MEMBER 10, MITOCHONDRIAL"/>
    <property type="match status" value="1"/>
</dbReference>
<evidence type="ECO:0000259" key="12">
    <source>
        <dbReference type="PROSITE" id="PS50929"/>
    </source>
</evidence>
<evidence type="ECO:0000256" key="6">
    <source>
        <dbReference type="ARBA" id="ARBA00022741"/>
    </source>
</evidence>